<evidence type="ECO:0000256" key="1">
    <source>
        <dbReference type="SAM" id="MobiDB-lite"/>
    </source>
</evidence>
<organism evidence="2">
    <name type="scientific">viral metagenome</name>
    <dbReference type="NCBI Taxonomy" id="1070528"/>
    <lineage>
        <taxon>unclassified sequences</taxon>
        <taxon>metagenomes</taxon>
        <taxon>organismal metagenomes</taxon>
    </lineage>
</organism>
<name>A0A6C0JQ26_9ZZZZ</name>
<accession>A0A6C0JQ26</accession>
<evidence type="ECO:0000313" key="2">
    <source>
        <dbReference type="EMBL" id="QHU06527.1"/>
    </source>
</evidence>
<feature type="compositionally biased region" description="Low complexity" evidence="1">
    <location>
        <begin position="223"/>
        <end position="235"/>
    </location>
</feature>
<reference evidence="2" key="1">
    <citation type="journal article" date="2020" name="Nature">
        <title>Giant virus diversity and host interactions through global metagenomics.</title>
        <authorList>
            <person name="Schulz F."/>
            <person name="Roux S."/>
            <person name="Paez-Espino D."/>
            <person name="Jungbluth S."/>
            <person name="Walsh D.A."/>
            <person name="Denef V.J."/>
            <person name="McMahon K.D."/>
            <person name="Konstantinidis K.T."/>
            <person name="Eloe-Fadrosh E.A."/>
            <person name="Kyrpides N.C."/>
            <person name="Woyke T."/>
        </authorList>
    </citation>
    <scope>NUCLEOTIDE SEQUENCE</scope>
    <source>
        <strain evidence="2">GVMAG-S-1035315-10</strain>
    </source>
</reference>
<dbReference type="EMBL" id="MN740657">
    <property type="protein sequence ID" value="QHU06527.1"/>
    <property type="molecule type" value="Genomic_DNA"/>
</dbReference>
<sequence>MVGWNAIINLTGPTGPTGPNIIATYLNSVWLPETTYNLNDVVIGSVDNNTYICIQSDGSGSDDPVRNAASWALFAEGGPTGPSGPAGTATPLIYLGVWYAQYGDGSGVYPQYAHVVSPIDNNAYVCTNPSGSINHPGIDPGAYNQSVNPSADWTLFSDAGPTGPTGPAGTANPLTYLGLWYSGYGDGVYPVNAHVVSPIDNNAYVCTNPSGSVNYPGVDPSANNQNNNPEQGPPGDWTLFSDAGPTGPTGPGLTPTYLNSLFSVNISYNLNDVVIASDNNTYICVIPTAVYGSSVDPTTQNDPPNNQWGLLAQGGTRILSGDFQGGFPTIAARIGDFAIDTTTGQMWQLLG</sequence>
<dbReference type="AlphaFoldDB" id="A0A6C0JQ26"/>
<feature type="region of interest" description="Disordered" evidence="1">
    <location>
        <begin position="215"/>
        <end position="252"/>
    </location>
</feature>
<protein>
    <submittedName>
        <fullName evidence="2">Uncharacterized protein</fullName>
    </submittedName>
</protein>
<proteinExistence type="predicted"/>